<proteinExistence type="predicted"/>
<feature type="region of interest" description="Disordered" evidence="1">
    <location>
        <begin position="1"/>
        <end position="22"/>
    </location>
</feature>
<name>A0AAV4VXQ1_CAEEX</name>
<evidence type="ECO:0000313" key="3">
    <source>
        <dbReference type="Proteomes" id="UP001054945"/>
    </source>
</evidence>
<accession>A0AAV4VXQ1</accession>
<dbReference type="AlphaFoldDB" id="A0AAV4VXQ1"/>
<organism evidence="2 3">
    <name type="scientific">Caerostris extrusa</name>
    <name type="common">Bark spider</name>
    <name type="synonym">Caerostris bankana</name>
    <dbReference type="NCBI Taxonomy" id="172846"/>
    <lineage>
        <taxon>Eukaryota</taxon>
        <taxon>Metazoa</taxon>
        <taxon>Ecdysozoa</taxon>
        <taxon>Arthropoda</taxon>
        <taxon>Chelicerata</taxon>
        <taxon>Arachnida</taxon>
        <taxon>Araneae</taxon>
        <taxon>Araneomorphae</taxon>
        <taxon>Entelegynae</taxon>
        <taxon>Araneoidea</taxon>
        <taxon>Araneidae</taxon>
        <taxon>Caerostris</taxon>
    </lineage>
</organism>
<sequence>MALPTKDRKGEAPVKKRGHQTRSITLDKINKGRDVLRKRSIAEYGGVGDVRKRSFSQRTPVVPGEKVYIPHKTGCQFRSSPSFSPLFPGKISSPRLPERSRGGNEIPNLSGKGSWIGLID</sequence>
<feature type="region of interest" description="Disordered" evidence="1">
    <location>
        <begin position="79"/>
        <end position="120"/>
    </location>
</feature>
<gene>
    <name evidence="2" type="ORF">CEXT_790751</name>
</gene>
<evidence type="ECO:0000256" key="1">
    <source>
        <dbReference type="SAM" id="MobiDB-lite"/>
    </source>
</evidence>
<dbReference type="Proteomes" id="UP001054945">
    <property type="component" value="Unassembled WGS sequence"/>
</dbReference>
<feature type="compositionally biased region" description="Low complexity" evidence="1">
    <location>
        <begin position="79"/>
        <end position="88"/>
    </location>
</feature>
<comment type="caution">
    <text evidence="2">The sequence shown here is derived from an EMBL/GenBank/DDBJ whole genome shotgun (WGS) entry which is preliminary data.</text>
</comment>
<reference evidence="2 3" key="1">
    <citation type="submission" date="2021-06" db="EMBL/GenBank/DDBJ databases">
        <title>Caerostris extrusa draft genome.</title>
        <authorList>
            <person name="Kono N."/>
            <person name="Arakawa K."/>
        </authorList>
    </citation>
    <scope>NUCLEOTIDE SEQUENCE [LARGE SCALE GENOMIC DNA]</scope>
</reference>
<keyword evidence="3" id="KW-1185">Reference proteome</keyword>
<feature type="compositionally biased region" description="Basic and acidic residues" evidence="1">
    <location>
        <begin position="1"/>
        <end position="14"/>
    </location>
</feature>
<dbReference type="EMBL" id="BPLR01015314">
    <property type="protein sequence ID" value="GIY75231.1"/>
    <property type="molecule type" value="Genomic_DNA"/>
</dbReference>
<protein>
    <submittedName>
        <fullName evidence="2">Uncharacterized protein</fullName>
    </submittedName>
</protein>
<evidence type="ECO:0000313" key="2">
    <source>
        <dbReference type="EMBL" id="GIY75231.1"/>
    </source>
</evidence>